<organism evidence="2 3">
    <name type="scientific">Neofusicoccum ribis</name>
    <dbReference type="NCBI Taxonomy" id="45134"/>
    <lineage>
        <taxon>Eukaryota</taxon>
        <taxon>Fungi</taxon>
        <taxon>Dikarya</taxon>
        <taxon>Ascomycota</taxon>
        <taxon>Pezizomycotina</taxon>
        <taxon>Dothideomycetes</taxon>
        <taxon>Dothideomycetes incertae sedis</taxon>
        <taxon>Botryosphaeriales</taxon>
        <taxon>Botryosphaeriaceae</taxon>
        <taxon>Neofusicoccum</taxon>
    </lineage>
</organism>
<gene>
    <name evidence="2" type="ORF">SLS56_000117</name>
</gene>
<proteinExistence type="predicted"/>
<feature type="region of interest" description="Disordered" evidence="1">
    <location>
        <begin position="570"/>
        <end position="597"/>
    </location>
</feature>
<accession>A0ABR3TGA1</accession>
<keyword evidence="3" id="KW-1185">Reference proteome</keyword>
<dbReference type="EMBL" id="JAJVDC020000001">
    <property type="protein sequence ID" value="KAL1638309.1"/>
    <property type="molecule type" value="Genomic_DNA"/>
</dbReference>
<name>A0ABR3TGA1_9PEZI</name>
<evidence type="ECO:0000313" key="3">
    <source>
        <dbReference type="Proteomes" id="UP001521116"/>
    </source>
</evidence>
<feature type="region of interest" description="Disordered" evidence="1">
    <location>
        <begin position="800"/>
        <end position="953"/>
    </location>
</feature>
<feature type="compositionally biased region" description="Basic and acidic residues" evidence="1">
    <location>
        <begin position="917"/>
        <end position="930"/>
    </location>
</feature>
<sequence length="953" mass="107966">MASYTPAPRFQQFDGLTRQQWKEKCQPQWIAFQASINDANRGRVRRLAMSHWHTLKDLEWVAENLPKLVELDLSDVQDAIVCDGDIPDGYWRVLDDRGRLTTQCHGFFHWDRTPSGLWSRLEKLCVRHWGCNRLQDSRFRHVDAGGWIPNKELRLDGGGCVEIRSRRETLGGRGQDVTSVVAQCKKLRTLVIRGSSLDPSLGRSWRPRHACADDEGSHAHVCAIVKGLVDKSPESLRKVEFLQAEFAPQMVSMLRERMNLPSITFSFGDVLRRYVPGREPDVRKDDPFEYAAEHAKFPEYPPVVAEEATRLPPLYEDLATCQFQTSKRGEPEMWFHERLDRNTFPRLVIRDWLKESTAKYMSLWGESIKLRVKQSGPESVLSGTEARLMEYFLIYKDERPGPGLRDFLGSVRDVFSDGHCDGELQFTCNDQQIINDIPVSIFSFLTPCPTQTGLDASPFTTLHRAFNWTPLWDIDPLIDPQFPWNAGLDTPLHPSTDAAAHMRPVLAPIIRAFRSLSRREIPVRLLIGNRPRLPVSAPTGLYWGGATTAAAPPPAWKDPLPPAAWLTFPVEDASRPPSTGRDDDDDGNGNDDGNDAHTIASLASELTIRYADRTGACCTDAGDADGTLLTRMLRREARGWQRWWRAAAPGLAARLRRLRIRMPRAFDGYESAGLAALLLRGGAGWRVRLLPGERGEAVEFVVREWSRGVDGGGVEGGLLEGEEEIEEEMGDVVEGWWDEERAGKEARRLWEAWEKAWGEEMEEIQVVRTPDREIEESQESLKMEVEDSVLIENAQVEDTQVEETQIEETQVKEEEPSVLPWRTDSRPLTPISPPVEPLTPVHTPPPHIPLQPSPPEELETLPAPKKPRRGRTVERTPSPFRSPSEESEASPTPKKARRSRTAKPSKKPKASKKRDRSAKSVDTRKQREESEAPPPKKKAKKSRWERELELLKS</sequence>
<feature type="compositionally biased region" description="Basic residues" evidence="1">
    <location>
        <begin position="894"/>
        <end position="916"/>
    </location>
</feature>
<feature type="compositionally biased region" description="Pro residues" evidence="1">
    <location>
        <begin position="830"/>
        <end position="855"/>
    </location>
</feature>
<feature type="compositionally biased region" description="Basic and acidic residues" evidence="1">
    <location>
        <begin position="942"/>
        <end position="953"/>
    </location>
</feature>
<reference evidence="2 3" key="1">
    <citation type="submission" date="2024-02" db="EMBL/GenBank/DDBJ databases">
        <title>De novo assembly and annotation of 12 fungi associated with fruit tree decline syndrome in Ontario, Canada.</title>
        <authorList>
            <person name="Sulman M."/>
            <person name="Ellouze W."/>
            <person name="Ilyukhin E."/>
        </authorList>
    </citation>
    <scope>NUCLEOTIDE SEQUENCE [LARGE SCALE GENOMIC DNA]</scope>
    <source>
        <strain evidence="2 3">M1-105</strain>
    </source>
</reference>
<evidence type="ECO:0000313" key="2">
    <source>
        <dbReference type="EMBL" id="KAL1638309.1"/>
    </source>
</evidence>
<feature type="compositionally biased region" description="Acidic residues" evidence="1">
    <location>
        <begin position="582"/>
        <end position="593"/>
    </location>
</feature>
<evidence type="ECO:0000256" key="1">
    <source>
        <dbReference type="SAM" id="MobiDB-lite"/>
    </source>
</evidence>
<comment type="caution">
    <text evidence="2">The sequence shown here is derived from an EMBL/GenBank/DDBJ whole genome shotgun (WGS) entry which is preliminary data.</text>
</comment>
<dbReference type="Proteomes" id="UP001521116">
    <property type="component" value="Unassembled WGS sequence"/>
</dbReference>
<protein>
    <submittedName>
        <fullName evidence="2">Uncharacterized protein</fullName>
    </submittedName>
</protein>